<dbReference type="SMART" id="SM00225">
    <property type="entry name" value="BTB"/>
    <property type="match status" value="1"/>
</dbReference>
<dbReference type="PANTHER" id="PTHR45774">
    <property type="entry name" value="BTB/POZ DOMAIN-CONTAINING"/>
    <property type="match status" value="1"/>
</dbReference>
<dbReference type="AlphaFoldDB" id="A0A2Z6S7T5"/>
<evidence type="ECO:0000259" key="1">
    <source>
        <dbReference type="PROSITE" id="PS50097"/>
    </source>
</evidence>
<feature type="non-terminal residue" evidence="3">
    <location>
        <position position="1"/>
    </location>
</feature>
<feature type="domain" description="TLDc" evidence="2">
    <location>
        <begin position="213"/>
        <end position="485"/>
    </location>
</feature>
<organism evidence="3 4">
    <name type="scientific">Rhizophagus clarus</name>
    <dbReference type="NCBI Taxonomy" id="94130"/>
    <lineage>
        <taxon>Eukaryota</taxon>
        <taxon>Fungi</taxon>
        <taxon>Fungi incertae sedis</taxon>
        <taxon>Mucoromycota</taxon>
        <taxon>Glomeromycotina</taxon>
        <taxon>Glomeromycetes</taxon>
        <taxon>Glomerales</taxon>
        <taxon>Glomeraceae</taxon>
        <taxon>Rhizophagus</taxon>
    </lineage>
</organism>
<keyword evidence="4" id="KW-1185">Reference proteome</keyword>
<comment type="caution">
    <text evidence="3">The sequence shown here is derived from an EMBL/GenBank/DDBJ whole genome shotgun (WGS) entry which is preliminary data.</text>
</comment>
<dbReference type="Pfam" id="PF00651">
    <property type="entry name" value="BTB"/>
    <property type="match status" value="1"/>
</dbReference>
<protein>
    <recommendedName>
        <fullName evidence="5">BTB domain-containing protein</fullName>
    </recommendedName>
</protein>
<dbReference type="CDD" id="cd18186">
    <property type="entry name" value="BTB_POZ_ZBTB_KLHL-like"/>
    <property type="match status" value="1"/>
</dbReference>
<dbReference type="PROSITE" id="PS51886">
    <property type="entry name" value="TLDC"/>
    <property type="match status" value="2"/>
</dbReference>
<dbReference type="Proteomes" id="UP000247702">
    <property type="component" value="Unassembled WGS sequence"/>
</dbReference>
<sequence length="754" mass="89273">FIYCETIELKNLQGPDVLNLLIAVDELNIHSLITYIQEYLIDHQTEFLHQNPTGVLEIVYQHETFTDLWNFCLEKICKEPKILFDSNNFTNLKAPLLEILLKRDDLNMDEIEIWNSSLLKWCFARQNMMNDSTKWSKDDITKIERSLHRFIPLIRFYDIEPTEFFYKGYSHKDILPQDLIHDLLEYHIVPNKKLKAKIPPSKRPHLKFILDSNLIESNHVPLFASWIDKKESSYYDKKDILYEFNLLYRSSRDGIDTKSFHKNCDNKGATIWIAKIKNSTKSIGGYNPLAELSNDYKKLFETEIGYDVIIYAGEEPNVKEIHAHSNILCVRSQYFRTAFSNEWAKKEDDKFILRKQNIKPQLFDIILRFIYCGTIELKNLQGPDVLNLLIAVDELNIHSLITYIQEYLIDHQTEFLHQNPTGVLEIVYQHETFTDLWNFCLEKICKEPKILFDSNNFTNLKAPLLELLLKRDDLNMDEIEIWNSLLKWFFTQQNMLNDPTKWGKDDITKIERSLHRFIPLIRFYDIEPTEFFYNVYCYKDILPQDLIHDLLEYHIVPNKKLKANKPPSRKPNLKFKLDSNLIKSNHVPLFASWIDKKESSYYDKKNIPYEFKLLYRSSRDGVNYQSFHKNCDNKGATIWIAKIKNSTKSIGGYNPLDWSGRGWKTTTDSFLFSFADWKNTSISTTKLSYINNYDGKFAIYCNNDCGPRMGDLECYDSDNWKYRGQVDYYPNLDIPNKFKIEDYEVFQVIKNNEN</sequence>
<gene>
    <name evidence="3" type="ORF">RclHR1_07190001</name>
</gene>
<evidence type="ECO:0000313" key="3">
    <source>
        <dbReference type="EMBL" id="GBC06985.1"/>
    </source>
</evidence>
<dbReference type="PROSITE" id="PS50097">
    <property type="entry name" value="BTB"/>
    <property type="match status" value="1"/>
</dbReference>
<dbReference type="InterPro" id="IPR000210">
    <property type="entry name" value="BTB/POZ_dom"/>
</dbReference>
<dbReference type="Gene3D" id="1.25.40.420">
    <property type="match status" value="1"/>
</dbReference>
<evidence type="ECO:0000313" key="4">
    <source>
        <dbReference type="Proteomes" id="UP000247702"/>
    </source>
</evidence>
<dbReference type="Pfam" id="PF07534">
    <property type="entry name" value="TLD"/>
    <property type="match status" value="2"/>
</dbReference>
<dbReference type="Gene3D" id="3.30.710.10">
    <property type="entry name" value="Potassium Channel Kv1.1, Chain A"/>
    <property type="match status" value="1"/>
</dbReference>
<evidence type="ECO:0000259" key="2">
    <source>
        <dbReference type="PROSITE" id="PS51886"/>
    </source>
</evidence>
<dbReference type="PANTHER" id="PTHR45774:SF3">
    <property type="entry name" value="BTB (POZ) DOMAIN-CONTAINING 2B-RELATED"/>
    <property type="match status" value="1"/>
</dbReference>
<dbReference type="InterPro" id="IPR011333">
    <property type="entry name" value="SKP1/BTB/POZ_sf"/>
</dbReference>
<dbReference type="InterPro" id="IPR006571">
    <property type="entry name" value="TLDc_dom"/>
</dbReference>
<name>A0A2Z6S7T5_9GLOM</name>
<reference evidence="3 4" key="1">
    <citation type="submission" date="2017-11" db="EMBL/GenBank/DDBJ databases">
        <title>The genome of Rhizophagus clarus HR1 reveals common genetic basis of auxotrophy among arbuscular mycorrhizal fungi.</title>
        <authorList>
            <person name="Kobayashi Y."/>
        </authorList>
    </citation>
    <scope>NUCLEOTIDE SEQUENCE [LARGE SCALE GENOMIC DNA]</scope>
    <source>
        <strain evidence="3 4">HR1</strain>
    </source>
</reference>
<dbReference type="SMART" id="SM00584">
    <property type="entry name" value="TLDc"/>
    <property type="match status" value="1"/>
</dbReference>
<feature type="domain" description="BTB" evidence="1">
    <location>
        <begin position="306"/>
        <end position="379"/>
    </location>
</feature>
<feature type="domain" description="TLDc" evidence="2">
    <location>
        <begin position="580"/>
        <end position="749"/>
    </location>
</feature>
<evidence type="ECO:0008006" key="5">
    <source>
        <dbReference type="Google" id="ProtNLM"/>
    </source>
</evidence>
<accession>A0A2Z6S7T5</accession>
<proteinExistence type="predicted"/>
<dbReference type="EMBL" id="BEXD01004114">
    <property type="protein sequence ID" value="GBC06985.1"/>
    <property type="molecule type" value="Genomic_DNA"/>
</dbReference>
<dbReference type="SUPFAM" id="SSF54695">
    <property type="entry name" value="POZ domain"/>
    <property type="match status" value="1"/>
</dbReference>